<accession>A0A165AUC4</accession>
<proteinExistence type="predicted"/>
<protein>
    <recommendedName>
        <fullName evidence="1">DUF6589 domain-containing protein</fullName>
    </recommendedName>
</protein>
<feature type="domain" description="DUF6589" evidence="1">
    <location>
        <begin position="342"/>
        <end position="755"/>
    </location>
</feature>
<keyword evidence="3" id="KW-1185">Reference proteome</keyword>
<sequence length="834" mass="94626">MDIEPSSDAFTSDALMSDYQATPTKHAKSRLPVLAKVRSVLNELDRVHLSLPAFLNALFYGNQACSSDFSMAQRRRRFTESSLFPTIMANLCRPPHRSGKHHGKRLKGAKRIMHNFAFSAVKECLHDELKRYEATLPTESQPVSGPALLATSLEGILLEISDISPRLLGLLRSLMVGKSSHRRTAESHELHEQNMAAVIFSMLVFARSNRQNKLQRKLSIYFKAKGTPTKVFDFLQSIGLTMSYSWTLNAEKKLAAAAKSEMRLWVEDEAFLVDIDNVLLTFGVNSQRIWNKTETINCTAGTVVRLPRHVLSSLQSYTLSVSALRVRMGEVRKIDKRRMHHIRYADLIDPAAHKRLAKHSIFEILDVLLTLPGVESYSHRRDPALQRPAPSRQLPTGPEHRTKYFMLETEPIDEVSYEGTQQVIAAFLRQMGLDTPEKQKLYGTKHGIPWGGDGLTTARIRALQRFLVDADNGWDRLDFLFNFGCLFHHLWWIAIDIHHNHFGTLAGNGLAREIQFLGRKGMAGSTAKPDYHALDEMITHFWTASTLDCWLEYSGTATLDGLRAWTMLQSSATLANIAEKIWKERQSTHAITVLEEQGYRHPKDFDEIAFYRAVANRDCNFFVTQRRAVRRGDIGLWYDALSTSLAFFSGGGNTNYLRETLETMQFLMKDAPAEIRDIVLDHCLLVNLSGKANHFMPTGQLQEQNNDKVKNNFSTHAPGASLKLTKELSPALPVMDNICKHVDASFTTLYHGTSHTVPKADHDIARMVERFHEIGTNRLKPGRKVESVSDRPKDQIKRGNRELATGKFLDDWWETREVFNRYASTAQNYELPPL</sequence>
<dbReference type="Pfam" id="PF20231">
    <property type="entry name" value="DUF6589"/>
    <property type="match status" value="1"/>
</dbReference>
<dbReference type="Proteomes" id="UP000077266">
    <property type="component" value="Unassembled WGS sequence"/>
</dbReference>
<dbReference type="AlphaFoldDB" id="A0A165AUC4"/>
<dbReference type="OrthoDB" id="3251235at2759"/>
<evidence type="ECO:0000259" key="1">
    <source>
        <dbReference type="Pfam" id="PF20231"/>
    </source>
</evidence>
<organism evidence="2 3">
    <name type="scientific">Exidia glandulosa HHB12029</name>
    <dbReference type="NCBI Taxonomy" id="1314781"/>
    <lineage>
        <taxon>Eukaryota</taxon>
        <taxon>Fungi</taxon>
        <taxon>Dikarya</taxon>
        <taxon>Basidiomycota</taxon>
        <taxon>Agaricomycotina</taxon>
        <taxon>Agaricomycetes</taxon>
        <taxon>Auriculariales</taxon>
        <taxon>Exidiaceae</taxon>
        <taxon>Exidia</taxon>
    </lineage>
</organism>
<dbReference type="STRING" id="1314781.A0A165AUC4"/>
<dbReference type="InterPro" id="IPR046496">
    <property type="entry name" value="DUF6589"/>
</dbReference>
<dbReference type="InParanoid" id="A0A165AUC4"/>
<evidence type="ECO:0000313" key="2">
    <source>
        <dbReference type="EMBL" id="KZV79422.1"/>
    </source>
</evidence>
<reference evidence="2 3" key="1">
    <citation type="journal article" date="2016" name="Mol. Biol. Evol.">
        <title>Comparative Genomics of Early-Diverging Mushroom-Forming Fungi Provides Insights into the Origins of Lignocellulose Decay Capabilities.</title>
        <authorList>
            <person name="Nagy L.G."/>
            <person name="Riley R."/>
            <person name="Tritt A."/>
            <person name="Adam C."/>
            <person name="Daum C."/>
            <person name="Floudas D."/>
            <person name="Sun H."/>
            <person name="Yadav J.S."/>
            <person name="Pangilinan J."/>
            <person name="Larsson K.H."/>
            <person name="Matsuura K."/>
            <person name="Barry K."/>
            <person name="Labutti K."/>
            <person name="Kuo R."/>
            <person name="Ohm R.A."/>
            <person name="Bhattacharya S.S."/>
            <person name="Shirouzu T."/>
            <person name="Yoshinaga Y."/>
            <person name="Martin F.M."/>
            <person name="Grigoriev I.V."/>
            <person name="Hibbett D.S."/>
        </authorList>
    </citation>
    <scope>NUCLEOTIDE SEQUENCE [LARGE SCALE GENOMIC DNA]</scope>
    <source>
        <strain evidence="2 3">HHB12029</strain>
    </source>
</reference>
<gene>
    <name evidence="2" type="ORF">EXIGLDRAFT_782378</name>
</gene>
<evidence type="ECO:0000313" key="3">
    <source>
        <dbReference type="Proteomes" id="UP000077266"/>
    </source>
</evidence>
<name>A0A165AUC4_EXIGL</name>
<dbReference type="EMBL" id="KV426622">
    <property type="protein sequence ID" value="KZV79422.1"/>
    <property type="molecule type" value="Genomic_DNA"/>
</dbReference>